<dbReference type="Pfam" id="PF10222">
    <property type="entry name" value="DUF2152"/>
    <property type="match status" value="1"/>
</dbReference>
<dbReference type="InterPro" id="IPR018795">
    <property type="entry name" value="K2013-like"/>
</dbReference>
<dbReference type="GeneID" id="100905867"/>
<keyword evidence="8" id="KW-1185">Reference proteome</keyword>
<dbReference type="PANTHER" id="PTHR31386">
    <property type="entry name" value="UNCHARACTERIZED PROTEIN KIAA2013"/>
    <property type="match status" value="1"/>
</dbReference>
<evidence type="ECO:0000256" key="1">
    <source>
        <dbReference type="ARBA" id="ARBA00004479"/>
    </source>
</evidence>
<keyword evidence="6" id="KW-0325">Glycoprotein</keyword>
<keyword evidence="4 7" id="KW-1133">Transmembrane helix</keyword>
<evidence type="ECO:0000256" key="4">
    <source>
        <dbReference type="ARBA" id="ARBA00022989"/>
    </source>
</evidence>
<keyword evidence="3" id="KW-0732">Signal</keyword>
<evidence type="ECO:0000256" key="5">
    <source>
        <dbReference type="ARBA" id="ARBA00023136"/>
    </source>
</evidence>
<accession>A0AAJ7WHK4</accession>
<sequence length="612" mass="69583">MRMFQMERVRRIVRRGIIDIVPFYSMIVRRRGLALCLLLTIFFLLYSAPSMFRYVRRRAPYIMNPSLNAMMIQIEDFEKDAAKFDAHIQRTFDHEDVPLVPLVGNGYIGYEASSDQLLIFNDRTLSTFLPLSPVARTASEKEDESNHLTHVIHFLNGKLIKVESHDVSSNQFIIRHDVLAHRKESGVLIQEISISNGGRDDTRLDWQQNLKNLQAFDVRNLGRRMGDTDHIQITGKIAVGKKFSAFSLIAPKLREVSVGSKSVKRLQLVSVLQYSKLVNLQEIKAAQLNVENQAKKEFDRVIARDVSSLIAEHNDAWQKVWKSGLSISLSKADNALNGDRINATLYYVLSNTPNAPTEKTDLASLGKHCYKGHHTLNAKTLWPTDLSRPNVLLKTIHLWQLTLAKRGCEDLVMRGGPHGAMQAMLMSFGQFFFHEGHLEFATPPEDLHRDFHYRNLMLFGADNWLNVSVTVNSENKAVLTVHADSNEEVYACDGGCLDDPVTIRFVQSLELPVKRTLPPTAVLYVARSKQHLEELKHTLHVHEVVEAPAHEDHLLAMHREGNQLGGLPALFWATFAFLVVCFHLFLARIIYNEYFAKSQYSYSGLDSKKYVA</sequence>
<keyword evidence="2 7" id="KW-0812">Transmembrane</keyword>
<protein>
    <submittedName>
        <fullName evidence="9">Uncharacterized protein KIAA2013 homolog</fullName>
    </submittedName>
</protein>
<dbReference type="RefSeq" id="XP_028967112.1">
    <property type="nucleotide sequence ID" value="XM_029111279.1"/>
</dbReference>
<name>A0AAJ7WHK4_9ACAR</name>
<feature type="transmembrane region" description="Helical" evidence="7">
    <location>
        <begin position="569"/>
        <end position="591"/>
    </location>
</feature>
<dbReference type="AlphaFoldDB" id="A0AAJ7WHK4"/>
<gene>
    <name evidence="9" type="primary">LOC100905867</name>
</gene>
<evidence type="ECO:0000313" key="9">
    <source>
        <dbReference type="RefSeq" id="XP_028967112.1"/>
    </source>
</evidence>
<dbReference type="KEGG" id="goe:100905867"/>
<evidence type="ECO:0000256" key="7">
    <source>
        <dbReference type="SAM" id="Phobius"/>
    </source>
</evidence>
<dbReference type="PANTHER" id="PTHR31386:SF2">
    <property type="entry name" value="SIMILAR TO RIKEN CDNA 2510039O18"/>
    <property type="match status" value="1"/>
</dbReference>
<evidence type="ECO:0000256" key="3">
    <source>
        <dbReference type="ARBA" id="ARBA00022729"/>
    </source>
</evidence>
<reference evidence="9" key="1">
    <citation type="submission" date="2025-08" db="UniProtKB">
        <authorList>
            <consortium name="RefSeq"/>
        </authorList>
    </citation>
    <scope>IDENTIFICATION</scope>
</reference>
<proteinExistence type="predicted"/>
<evidence type="ECO:0000256" key="6">
    <source>
        <dbReference type="ARBA" id="ARBA00023180"/>
    </source>
</evidence>
<dbReference type="Proteomes" id="UP000694867">
    <property type="component" value="Unplaced"/>
</dbReference>
<organism evidence="8 9">
    <name type="scientific">Galendromus occidentalis</name>
    <name type="common">western predatory mite</name>
    <dbReference type="NCBI Taxonomy" id="34638"/>
    <lineage>
        <taxon>Eukaryota</taxon>
        <taxon>Metazoa</taxon>
        <taxon>Ecdysozoa</taxon>
        <taxon>Arthropoda</taxon>
        <taxon>Chelicerata</taxon>
        <taxon>Arachnida</taxon>
        <taxon>Acari</taxon>
        <taxon>Parasitiformes</taxon>
        <taxon>Mesostigmata</taxon>
        <taxon>Gamasina</taxon>
        <taxon>Phytoseioidea</taxon>
        <taxon>Phytoseiidae</taxon>
        <taxon>Typhlodrominae</taxon>
        <taxon>Galendromus</taxon>
    </lineage>
</organism>
<evidence type="ECO:0000256" key="2">
    <source>
        <dbReference type="ARBA" id="ARBA00022692"/>
    </source>
</evidence>
<comment type="subcellular location">
    <subcellularLocation>
        <location evidence="1">Membrane</location>
        <topology evidence="1">Single-pass type I membrane protein</topology>
    </subcellularLocation>
</comment>
<keyword evidence="5 7" id="KW-0472">Membrane</keyword>
<dbReference type="GO" id="GO:0016020">
    <property type="term" value="C:membrane"/>
    <property type="evidence" value="ECO:0007669"/>
    <property type="project" value="UniProtKB-SubCell"/>
</dbReference>
<evidence type="ECO:0000313" key="8">
    <source>
        <dbReference type="Proteomes" id="UP000694867"/>
    </source>
</evidence>